<reference evidence="8" key="1">
    <citation type="submission" date="2020-05" db="EMBL/GenBank/DDBJ databases">
        <title>WGS assembly of Panicum virgatum.</title>
        <authorList>
            <person name="Lovell J.T."/>
            <person name="Jenkins J."/>
            <person name="Shu S."/>
            <person name="Juenger T.E."/>
            <person name="Schmutz J."/>
        </authorList>
    </citation>
    <scope>NUCLEOTIDE SEQUENCE</scope>
    <source>
        <strain evidence="8">AP13</strain>
    </source>
</reference>
<dbReference type="PROSITE" id="PS00108">
    <property type="entry name" value="PROTEIN_KINASE_ST"/>
    <property type="match status" value="1"/>
</dbReference>
<keyword evidence="1" id="KW-0812">Transmembrane</keyword>
<name>A0A8T0PER1_PANVG</name>
<proteinExistence type="predicted"/>
<dbReference type="SMART" id="SM00220">
    <property type="entry name" value="S_TKc"/>
    <property type="match status" value="1"/>
</dbReference>
<dbReference type="InterPro" id="IPR000719">
    <property type="entry name" value="Prot_kinase_dom"/>
</dbReference>
<keyword evidence="4" id="KW-1133">Transmembrane helix</keyword>
<dbReference type="Pfam" id="PF00069">
    <property type="entry name" value="Pkinase"/>
    <property type="match status" value="1"/>
</dbReference>
<protein>
    <recommendedName>
        <fullName evidence="7">Protein kinase domain-containing protein</fullName>
    </recommendedName>
</protein>
<evidence type="ECO:0000256" key="1">
    <source>
        <dbReference type="ARBA" id="ARBA00022692"/>
    </source>
</evidence>
<organism evidence="8 9">
    <name type="scientific">Panicum virgatum</name>
    <name type="common">Blackwell switchgrass</name>
    <dbReference type="NCBI Taxonomy" id="38727"/>
    <lineage>
        <taxon>Eukaryota</taxon>
        <taxon>Viridiplantae</taxon>
        <taxon>Streptophyta</taxon>
        <taxon>Embryophyta</taxon>
        <taxon>Tracheophyta</taxon>
        <taxon>Spermatophyta</taxon>
        <taxon>Magnoliopsida</taxon>
        <taxon>Liliopsida</taxon>
        <taxon>Poales</taxon>
        <taxon>Poaceae</taxon>
        <taxon>PACMAD clade</taxon>
        <taxon>Panicoideae</taxon>
        <taxon>Panicodae</taxon>
        <taxon>Paniceae</taxon>
        <taxon>Panicinae</taxon>
        <taxon>Panicum</taxon>
        <taxon>Panicum sect. Hiantes</taxon>
    </lineage>
</organism>
<dbReference type="InterPro" id="IPR036388">
    <property type="entry name" value="WH-like_DNA-bd_sf"/>
</dbReference>
<dbReference type="InterPro" id="IPR055414">
    <property type="entry name" value="LRR_R13L4/SHOC2-like"/>
</dbReference>
<dbReference type="Gene3D" id="1.10.10.10">
    <property type="entry name" value="Winged helix-like DNA-binding domain superfamily/Winged helix DNA-binding domain"/>
    <property type="match status" value="1"/>
</dbReference>
<gene>
    <name evidence="8" type="ORF">PVAP13_8NG158100</name>
</gene>
<keyword evidence="9" id="KW-1185">Reference proteome</keyword>
<dbReference type="InterPro" id="IPR008271">
    <property type="entry name" value="Ser/Thr_kinase_AS"/>
</dbReference>
<sequence>MRNNRTSQDMLREIVGLSYNNLPDYLKTCLLYLSMYPEGYTFLKTDLVKQWSAEGFISATEGNDTSEVAEFNFDELVCTGLIQPNCIDFSEEVTFYTVHSTVFEVIRCKSMEENFTTVIDYSEVITKLSAKVRRVSLTFSSAKYATKPEGITLSEVRSLIFYGLAKCLPSIMELKLLRVLILEFWGDKKELDISGINKLFQLRYLRITTDMTVKLPARMQELLYLETIETYARVTTFPSDAFDLPRLMHLCLQDVINLPDGIGQMRSLRTLQFFDLSRNSYDNVRSLEELTNLRDLHLTCCSTSSSLEHHIMRNLIALVSSLEKLGNLKTMVLAPAASCTSINLCYSGNMSSLPVFLQRLELLPPICIFSRIPIWMGQLQKLCSLKIALSELSSGDVDNIARLPELTILSLYVRQPTAESIIFNRASFPVLKCLKFRCGVMRLTFLAGTMPNLRRLKLEFNAHSGEQYGDILVGIEHLLNLQEIIGRIGAAPGAEESDRMAAESMFKDATISKHSRLTSFNLQRVNSFGEEISRCADTPWSHSGSVDSRFSGVFDLPSAYQPSCHLKSDENSKHHVLVSILRDESAKPSTLDLSLLKNITNNFSSEKEIDQGGFGMVYKGILGDVIVAVKRLYGQHGNVDGKFARVIDCLMTVKHSNIVRFLGYCVHTQPKGIKDGMKTFCVEQQEMLLCFEYLHNGSLQRYITEESCGLEWHTRYQIIKGICQGLGYLHENSIIHLDLKPENILLDANMVPKIADYAYARLLSEDSRTASQNFTTSLSCRDYMAPEYYEDGVFSFKSDIYSLGIIIMQIVTGQKDHGNIMSVLGGWRSRLESDTSRTHTALETAYHQVTLCIVMGQNCMHRDPRKRPVLWEILDRLGEMGTSEESVTRGISLVPEFKNHSVPKSSNKEVFQWPSEKVKASLTSLLTSGKDNINKHQQAKTSSETKTSDVLTKSSNGSDDSKRKHNIIQARKSSAENDIEESSM</sequence>
<dbReference type="SUPFAM" id="SSF52058">
    <property type="entry name" value="L domain-like"/>
    <property type="match status" value="1"/>
</dbReference>
<dbReference type="InterPro" id="IPR032675">
    <property type="entry name" value="LRR_dom_sf"/>
</dbReference>
<dbReference type="InterPro" id="IPR011009">
    <property type="entry name" value="Kinase-like_dom_sf"/>
</dbReference>
<dbReference type="Proteomes" id="UP000823388">
    <property type="component" value="Chromosome 8N"/>
</dbReference>
<dbReference type="PROSITE" id="PS50011">
    <property type="entry name" value="PROTEIN_KINASE_DOM"/>
    <property type="match status" value="1"/>
</dbReference>
<accession>A0A8T0PER1</accession>
<dbReference type="GO" id="GO:0002758">
    <property type="term" value="P:innate immune response-activating signaling pathway"/>
    <property type="evidence" value="ECO:0007669"/>
    <property type="project" value="UniProtKB-ARBA"/>
</dbReference>
<dbReference type="GO" id="GO:0005524">
    <property type="term" value="F:ATP binding"/>
    <property type="evidence" value="ECO:0007669"/>
    <property type="project" value="InterPro"/>
</dbReference>
<feature type="compositionally biased region" description="Polar residues" evidence="6">
    <location>
        <begin position="929"/>
        <end position="958"/>
    </location>
</feature>
<keyword evidence="2" id="KW-0677">Repeat</keyword>
<evidence type="ECO:0000259" key="7">
    <source>
        <dbReference type="PROSITE" id="PS50011"/>
    </source>
</evidence>
<dbReference type="Gene3D" id="3.30.200.20">
    <property type="entry name" value="Phosphorylase Kinase, domain 1"/>
    <property type="match status" value="1"/>
</dbReference>
<dbReference type="GO" id="GO:0004672">
    <property type="term" value="F:protein kinase activity"/>
    <property type="evidence" value="ECO:0007669"/>
    <property type="project" value="InterPro"/>
</dbReference>
<keyword evidence="3" id="KW-0611">Plant defense</keyword>
<feature type="domain" description="Protein kinase" evidence="7">
    <location>
        <begin position="603"/>
        <end position="887"/>
    </location>
</feature>
<dbReference type="SUPFAM" id="SSF56112">
    <property type="entry name" value="Protein kinase-like (PK-like)"/>
    <property type="match status" value="1"/>
</dbReference>
<evidence type="ECO:0000256" key="5">
    <source>
        <dbReference type="ARBA" id="ARBA00023136"/>
    </source>
</evidence>
<dbReference type="Gene3D" id="3.80.10.10">
    <property type="entry name" value="Ribonuclease Inhibitor"/>
    <property type="match status" value="1"/>
</dbReference>
<dbReference type="FunFam" id="1.10.510.10:FF:000870">
    <property type="entry name" value="OSJNBa0016N04.16-like protein"/>
    <property type="match status" value="1"/>
</dbReference>
<evidence type="ECO:0000313" key="9">
    <source>
        <dbReference type="Proteomes" id="UP000823388"/>
    </source>
</evidence>
<evidence type="ECO:0000313" key="8">
    <source>
        <dbReference type="EMBL" id="KAG2556934.1"/>
    </source>
</evidence>
<evidence type="ECO:0000256" key="6">
    <source>
        <dbReference type="SAM" id="MobiDB-lite"/>
    </source>
</evidence>
<comment type="caution">
    <text evidence="8">The sequence shown here is derived from an EMBL/GenBank/DDBJ whole genome shotgun (WGS) entry which is preliminary data.</text>
</comment>
<dbReference type="Pfam" id="PF23559">
    <property type="entry name" value="WHD_DRP"/>
    <property type="match status" value="1"/>
</dbReference>
<dbReference type="EMBL" id="CM029052">
    <property type="protein sequence ID" value="KAG2556934.1"/>
    <property type="molecule type" value="Genomic_DNA"/>
</dbReference>
<dbReference type="Pfam" id="PF23598">
    <property type="entry name" value="LRR_14"/>
    <property type="match status" value="1"/>
</dbReference>
<evidence type="ECO:0000256" key="3">
    <source>
        <dbReference type="ARBA" id="ARBA00022821"/>
    </source>
</evidence>
<dbReference type="Gene3D" id="1.10.510.10">
    <property type="entry name" value="Transferase(Phosphotransferase) domain 1"/>
    <property type="match status" value="1"/>
</dbReference>
<evidence type="ECO:0000256" key="2">
    <source>
        <dbReference type="ARBA" id="ARBA00022737"/>
    </source>
</evidence>
<dbReference type="PANTHER" id="PTHR45707:SF75">
    <property type="entry name" value="PROTEIN KINASE DOMAIN-CONTAINING PROTEIN"/>
    <property type="match status" value="1"/>
</dbReference>
<dbReference type="PANTHER" id="PTHR45707">
    <property type="entry name" value="C2 CALCIUM/LIPID-BINDING PLANT PHOSPHORIBOSYLTRANSFERASE FAMILY PROTEIN"/>
    <property type="match status" value="1"/>
</dbReference>
<evidence type="ECO:0000256" key="4">
    <source>
        <dbReference type="ARBA" id="ARBA00022989"/>
    </source>
</evidence>
<dbReference type="GO" id="GO:0009626">
    <property type="term" value="P:plant-type hypersensitive response"/>
    <property type="evidence" value="ECO:0007669"/>
    <property type="project" value="UniProtKB-ARBA"/>
</dbReference>
<feature type="region of interest" description="Disordered" evidence="6">
    <location>
        <begin position="929"/>
        <end position="984"/>
    </location>
</feature>
<dbReference type="GO" id="GO:0042742">
    <property type="term" value="P:defense response to bacterium"/>
    <property type="evidence" value="ECO:0007669"/>
    <property type="project" value="UniProtKB-ARBA"/>
</dbReference>
<dbReference type="FunFam" id="1.10.10.10:FF:000322">
    <property type="entry name" value="Probable disease resistance protein At1g63360"/>
    <property type="match status" value="1"/>
</dbReference>
<dbReference type="AlphaFoldDB" id="A0A8T0PER1"/>
<keyword evidence="5" id="KW-0472">Membrane</keyword>
<dbReference type="InterPro" id="IPR058922">
    <property type="entry name" value="WHD_DRP"/>
</dbReference>